<proteinExistence type="predicted"/>
<reference evidence="1 2" key="1">
    <citation type="submission" date="2018-11" db="EMBL/GenBank/DDBJ databases">
        <authorList>
            <person name="Lopez-Roques C."/>
            <person name="Donnadieu C."/>
            <person name="Bouchez O."/>
            <person name="Klopp C."/>
            <person name="Cabau C."/>
            <person name="Zahm M."/>
        </authorList>
    </citation>
    <scope>NUCLEOTIDE SEQUENCE [LARGE SCALE GENOMIC DNA]</scope>
    <source>
        <strain evidence="1">RS831</strain>
        <tissue evidence="1">Whole body</tissue>
    </source>
</reference>
<protein>
    <submittedName>
        <fullName evidence="1">Uncharacterized protein</fullName>
    </submittedName>
</protein>
<dbReference type="AlphaFoldDB" id="A0A437BYI6"/>
<evidence type="ECO:0000313" key="2">
    <source>
        <dbReference type="Proteomes" id="UP000283210"/>
    </source>
</evidence>
<organism evidence="1 2">
    <name type="scientific">Oryzias javanicus</name>
    <name type="common">Javanese ricefish</name>
    <name type="synonym">Aplocheilus javanicus</name>
    <dbReference type="NCBI Taxonomy" id="123683"/>
    <lineage>
        <taxon>Eukaryota</taxon>
        <taxon>Metazoa</taxon>
        <taxon>Chordata</taxon>
        <taxon>Craniata</taxon>
        <taxon>Vertebrata</taxon>
        <taxon>Euteleostomi</taxon>
        <taxon>Actinopterygii</taxon>
        <taxon>Neopterygii</taxon>
        <taxon>Teleostei</taxon>
        <taxon>Neoteleostei</taxon>
        <taxon>Acanthomorphata</taxon>
        <taxon>Ovalentaria</taxon>
        <taxon>Atherinomorphae</taxon>
        <taxon>Beloniformes</taxon>
        <taxon>Adrianichthyidae</taxon>
        <taxon>Oryziinae</taxon>
        <taxon>Oryzias</taxon>
    </lineage>
</organism>
<sequence>MLCAVRGEDFRFTMVVRMYKTIRECIVSNARIMSETTIQLPEVNAATVTQWYSRRCRAQERLILSQGIPQPAASMAATAKLPDPLQKGQYLQTGTLAEPHIFVLPPNTAGEAKLKPRPQRQIPAPQNLDFPSLSSAPIIVKSGSSSQVLVPQILNIPFGVVMPPPAMPPPAMPI</sequence>
<dbReference type="EMBL" id="ML136673">
    <property type="protein sequence ID" value="RVE55528.1"/>
    <property type="molecule type" value="Genomic_DNA"/>
</dbReference>
<dbReference type="Proteomes" id="UP000283210">
    <property type="component" value="Unassembled WGS sequence"/>
</dbReference>
<dbReference type="OrthoDB" id="8955728at2759"/>
<name>A0A437BYI6_ORYJA</name>
<accession>A0A437BYI6</accession>
<evidence type="ECO:0000313" key="1">
    <source>
        <dbReference type="EMBL" id="RVE55528.1"/>
    </source>
</evidence>
<gene>
    <name evidence="1" type="ORF">OJAV_G00235390</name>
</gene>
<reference evidence="1 2" key="2">
    <citation type="submission" date="2019-01" db="EMBL/GenBank/DDBJ databases">
        <title>A chromosome length genome reference of the Java medaka (oryzias javanicus).</title>
        <authorList>
            <person name="Herpin A."/>
            <person name="Takehana Y."/>
            <person name="Naruse K."/>
            <person name="Ansai S."/>
            <person name="Kawaguchi M."/>
        </authorList>
    </citation>
    <scope>NUCLEOTIDE SEQUENCE [LARGE SCALE GENOMIC DNA]</scope>
    <source>
        <strain evidence="1">RS831</strain>
        <tissue evidence="1">Whole body</tissue>
    </source>
</reference>
<keyword evidence="2" id="KW-1185">Reference proteome</keyword>